<dbReference type="AlphaFoldDB" id="A0A662Z1L9"/>
<sequence length="144" mass="16055">MIETLQYLDAGIRRKRLKLSSCNDLKRSQISIFQAQIDSLPKRFQCEISLAVQQLKLLLGTLIKSSAQEGVKAVFSGHYHCNAGGMHNGPDMVVTSATGCQLGTDPHRLTVVVVIEVIHRYYSLDEQDRHGERAPRPTGIAFQH</sequence>
<accession>A0A662Z1L9</accession>
<reference evidence="1 2" key="1">
    <citation type="submission" date="2019-01" db="EMBL/GenBank/DDBJ databases">
        <title>Draft Genome and Complete Hox-Cluster Characterization of the Sterlet Sturgeon (Acipenser ruthenus).</title>
        <authorList>
            <person name="Wei Q."/>
        </authorList>
    </citation>
    <scope>NUCLEOTIDE SEQUENCE [LARGE SCALE GENOMIC DNA]</scope>
    <source>
        <strain evidence="1">WHYD16114868_AA</strain>
        <tissue evidence="1">Blood</tissue>
    </source>
</reference>
<keyword evidence="2" id="KW-1185">Reference proteome</keyword>
<proteinExistence type="predicted"/>
<dbReference type="Proteomes" id="UP000289886">
    <property type="component" value="Unassembled WGS sequence"/>
</dbReference>
<dbReference type="SUPFAM" id="SSF56300">
    <property type="entry name" value="Metallo-dependent phosphatases"/>
    <property type="match status" value="1"/>
</dbReference>
<evidence type="ECO:0000313" key="1">
    <source>
        <dbReference type="EMBL" id="RXN02002.1"/>
    </source>
</evidence>
<gene>
    <name evidence="1" type="ORF">EOD39_3310</name>
</gene>
<protein>
    <submittedName>
        <fullName evidence="1">Serine/threonine-protein phosphatase CPPED1</fullName>
    </submittedName>
</protein>
<evidence type="ECO:0000313" key="2">
    <source>
        <dbReference type="Proteomes" id="UP000289886"/>
    </source>
</evidence>
<comment type="caution">
    <text evidence="1">The sequence shown here is derived from an EMBL/GenBank/DDBJ whole genome shotgun (WGS) entry which is preliminary data.</text>
</comment>
<name>A0A662Z1L9_ACIRT</name>
<organism evidence="1 2">
    <name type="scientific">Acipenser ruthenus</name>
    <name type="common">Sterlet sturgeon</name>
    <dbReference type="NCBI Taxonomy" id="7906"/>
    <lineage>
        <taxon>Eukaryota</taxon>
        <taxon>Metazoa</taxon>
        <taxon>Chordata</taxon>
        <taxon>Craniata</taxon>
        <taxon>Vertebrata</taxon>
        <taxon>Euteleostomi</taxon>
        <taxon>Actinopterygii</taxon>
        <taxon>Chondrostei</taxon>
        <taxon>Acipenseriformes</taxon>
        <taxon>Acipenseridae</taxon>
        <taxon>Acipenser</taxon>
    </lineage>
</organism>
<dbReference type="InterPro" id="IPR029052">
    <property type="entry name" value="Metallo-depent_PP-like"/>
</dbReference>
<dbReference type="EMBL" id="SCEB01000006">
    <property type="protein sequence ID" value="RXN02002.1"/>
    <property type="molecule type" value="Genomic_DNA"/>
</dbReference>